<name>A0A6S7FQV2_PARCT</name>
<keyword evidence="7" id="KW-1185">Reference proteome</keyword>
<dbReference type="SUPFAM" id="SSF141072">
    <property type="entry name" value="CalX-like"/>
    <property type="match status" value="1"/>
</dbReference>
<dbReference type="AlphaFoldDB" id="A0A6S7FQV2"/>
<dbReference type="GO" id="GO:0098703">
    <property type="term" value="P:calcium ion import across plasma membrane"/>
    <property type="evidence" value="ECO:0007669"/>
    <property type="project" value="TreeGrafter"/>
</dbReference>
<comment type="caution">
    <text evidence="6">The sequence shown here is derived from an EMBL/GenBank/DDBJ whole genome shotgun (WGS) entry which is preliminary data.</text>
</comment>
<gene>
    <name evidence="6" type="ORF">PACLA_8A028126</name>
</gene>
<evidence type="ECO:0000313" key="6">
    <source>
        <dbReference type="EMBL" id="CAB3979222.1"/>
    </source>
</evidence>
<evidence type="ECO:0000313" key="7">
    <source>
        <dbReference type="Proteomes" id="UP001152795"/>
    </source>
</evidence>
<dbReference type="PANTHER" id="PTHR11878">
    <property type="entry name" value="SODIUM/CALCIUM EXCHANGER"/>
    <property type="match status" value="1"/>
</dbReference>
<evidence type="ECO:0000256" key="4">
    <source>
        <dbReference type="ARBA" id="ARBA00023065"/>
    </source>
</evidence>
<feature type="domain" description="Calx-beta" evidence="5">
    <location>
        <begin position="136"/>
        <end position="208"/>
    </location>
</feature>
<dbReference type="GO" id="GO:0030424">
    <property type="term" value="C:axon"/>
    <property type="evidence" value="ECO:0007669"/>
    <property type="project" value="TreeGrafter"/>
</dbReference>
<keyword evidence="1" id="KW-0732">Signal</keyword>
<dbReference type="GO" id="GO:0007154">
    <property type="term" value="P:cell communication"/>
    <property type="evidence" value="ECO:0007669"/>
    <property type="project" value="InterPro"/>
</dbReference>
<dbReference type="PANTHER" id="PTHR11878:SF76">
    <property type="entry name" value="CALX-BETA DOMAIN-CONTAINING PROTEIN"/>
    <property type="match status" value="1"/>
</dbReference>
<dbReference type="Proteomes" id="UP001152795">
    <property type="component" value="Unassembled WGS sequence"/>
</dbReference>
<proteinExistence type="predicted"/>
<evidence type="ECO:0000256" key="1">
    <source>
        <dbReference type="ARBA" id="ARBA00022729"/>
    </source>
</evidence>
<dbReference type="Gene3D" id="2.60.40.2030">
    <property type="match status" value="2"/>
</dbReference>
<dbReference type="GO" id="GO:0098794">
    <property type="term" value="C:postsynapse"/>
    <property type="evidence" value="ECO:0007669"/>
    <property type="project" value="TreeGrafter"/>
</dbReference>
<dbReference type="OrthoDB" id="6436887at2759"/>
<dbReference type="InterPro" id="IPR051171">
    <property type="entry name" value="CaCA"/>
</dbReference>
<evidence type="ECO:0000256" key="2">
    <source>
        <dbReference type="ARBA" id="ARBA00022737"/>
    </source>
</evidence>
<dbReference type="Pfam" id="PF03160">
    <property type="entry name" value="Calx-beta"/>
    <property type="match status" value="1"/>
</dbReference>
<keyword evidence="4" id="KW-0813">Transport</keyword>
<dbReference type="InterPro" id="IPR038081">
    <property type="entry name" value="CalX-like_sf"/>
</dbReference>
<reference evidence="6" key="1">
    <citation type="submission" date="2020-04" db="EMBL/GenBank/DDBJ databases">
        <authorList>
            <person name="Alioto T."/>
            <person name="Alioto T."/>
            <person name="Gomez Garrido J."/>
        </authorList>
    </citation>
    <scope>NUCLEOTIDE SEQUENCE</scope>
    <source>
        <strain evidence="6">A484AB</strain>
    </source>
</reference>
<keyword evidence="2" id="KW-0677">Repeat</keyword>
<keyword evidence="3" id="KW-0106">Calcium</keyword>
<dbReference type="EMBL" id="CACRXK020000178">
    <property type="protein sequence ID" value="CAB3979222.1"/>
    <property type="molecule type" value="Genomic_DNA"/>
</dbReference>
<dbReference type="GO" id="GO:0042383">
    <property type="term" value="C:sarcolemma"/>
    <property type="evidence" value="ECO:0007669"/>
    <property type="project" value="TreeGrafter"/>
</dbReference>
<evidence type="ECO:0000259" key="5">
    <source>
        <dbReference type="Pfam" id="PF03160"/>
    </source>
</evidence>
<protein>
    <submittedName>
        <fullName evidence="6">Tandem-95 repeat</fullName>
    </submittedName>
</protein>
<organism evidence="6 7">
    <name type="scientific">Paramuricea clavata</name>
    <name type="common">Red gorgonian</name>
    <name type="synonym">Violescent sea-whip</name>
    <dbReference type="NCBI Taxonomy" id="317549"/>
    <lineage>
        <taxon>Eukaryota</taxon>
        <taxon>Metazoa</taxon>
        <taxon>Cnidaria</taxon>
        <taxon>Anthozoa</taxon>
        <taxon>Octocorallia</taxon>
        <taxon>Malacalcyonacea</taxon>
        <taxon>Plexauridae</taxon>
        <taxon>Paramuricea</taxon>
    </lineage>
</organism>
<evidence type="ECO:0000256" key="3">
    <source>
        <dbReference type="ARBA" id="ARBA00022837"/>
    </source>
</evidence>
<dbReference type="GO" id="GO:0005432">
    <property type="term" value="F:calcium:sodium antiporter activity"/>
    <property type="evidence" value="ECO:0007669"/>
    <property type="project" value="TreeGrafter"/>
</dbReference>
<sequence>MPRIEFVHVVDLKNQHITVSRVIVFLVANVTLESLQTDVTETTADAVVLVKVNGIRERSIYVNVSTYDVSALAVLNDYEAKSELVTLQSNSFQLPFLVRILDDNVVENTEEFGIRVTSSDPQVNVVNGNILVSITDNDKIGLSIGQIVYRVKETDGSVSVEVVVTGETAVDIAGSMLRTVDETAKSPDDYTSVVQNLEIMLGENKKMLQ</sequence>
<dbReference type="InterPro" id="IPR003644">
    <property type="entry name" value="Calx_beta"/>
</dbReference>
<keyword evidence="4" id="KW-0406">Ion transport</keyword>
<accession>A0A6S7FQV2</accession>